<evidence type="ECO:0000256" key="8">
    <source>
        <dbReference type="ARBA" id="ARBA00022884"/>
    </source>
</evidence>
<evidence type="ECO:0000256" key="4">
    <source>
        <dbReference type="ARBA" id="ARBA00007540"/>
    </source>
</evidence>
<evidence type="ECO:0000259" key="11">
    <source>
        <dbReference type="Pfam" id="PF21974"/>
    </source>
</evidence>
<reference evidence="12" key="1">
    <citation type="submission" date="2014-09" db="EMBL/GenBank/DDBJ databases">
        <title>Genome sequence of the luminous mushroom Mycena chlorophos for searching fungal bioluminescence genes.</title>
        <authorList>
            <person name="Tanaka Y."/>
            <person name="Kasuga D."/>
            <person name="Oba Y."/>
            <person name="Hase S."/>
            <person name="Sato K."/>
            <person name="Oba Y."/>
            <person name="Sakakibara Y."/>
        </authorList>
    </citation>
    <scope>NUCLEOTIDE SEQUENCE</scope>
</reference>
<dbReference type="PANTHER" id="PTHR13403:SF6">
    <property type="entry name" value="SNURPORTIN-1"/>
    <property type="match status" value="1"/>
</dbReference>
<evidence type="ECO:0000256" key="5">
    <source>
        <dbReference type="ARBA" id="ARBA00016034"/>
    </source>
</evidence>
<feature type="region of interest" description="Disordered" evidence="10">
    <location>
        <begin position="257"/>
        <end position="277"/>
    </location>
</feature>
<evidence type="ECO:0000256" key="10">
    <source>
        <dbReference type="SAM" id="MobiDB-lite"/>
    </source>
</evidence>
<evidence type="ECO:0000256" key="1">
    <source>
        <dbReference type="ARBA" id="ARBA00003975"/>
    </source>
</evidence>
<keyword evidence="9" id="KW-0539">Nucleus</keyword>
<accession>A0ABQ0LUR8</accession>
<organism evidence="12 13">
    <name type="scientific">Mycena chlorophos</name>
    <name type="common">Agaric fungus</name>
    <name type="synonym">Agaricus chlorophos</name>
    <dbReference type="NCBI Taxonomy" id="658473"/>
    <lineage>
        <taxon>Eukaryota</taxon>
        <taxon>Fungi</taxon>
        <taxon>Dikarya</taxon>
        <taxon>Basidiomycota</taxon>
        <taxon>Agaricomycotina</taxon>
        <taxon>Agaricomycetes</taxon>
        <taxon>Agaricomycetidae</taxon>
        <taxon>Agaricales</taxon>
        <taxon>Marasmiineae</taxon>
        <taxon>Mycenaceae</taxon>
        <taxon>Mycena</taxon>
    </lineage>
</organism>
<evidence type="ECO:0000256" key="7">
    <source>
        <dbReference type="ARBA" id="ARBA00022490"/>
    </source>
</evidence>
<dbReference type="PANTHER" id="PTHR13403">
    <property type="entry name" value="SNURPORTIN1 RNUT1 PROTEIN RNA, U TRANSPORTER 1"/>
    <property type="match status" value="1"/>
</dbReference>
<evidence type="ECO:0000256" key="6">
    <source>
        <dbReference type="ARBA" id="ARBA00022448"/>
    </source>
</evidence>
<dbReference type="Proteomes" id="UP000815677">
    <property type="component" value="Unassembled WGS sequence"/>
</dbReference>
<evidence type="ECO:0000313" key="12">
    <source>
        <dbReference type="EMBL" id="GAT54828.1"/>
    </source>
</evidence>
<feature type="compositionally biased region" description="Low complexity" evidence="10">
    <location>
        <begin position="263"/>
        <end position="276"/>
    </location>
</feature>
<evidence type="ECO:0000313" key="13">
    <source>
        <dbReference type="Proteomes" id="UP000815677"/>
    </source>
</evidence>
<keyword evidence="8" id="KW-0694">RNA-binding</keyword>
<name>A0ABQ0LUR8_MYCCL</name>
<feature type="domain" description="Snurportin-1 m3G cap-binding" evidence="11">
    <location>
        <begin position="147"/>
        <end position="254"/>
    </location>
</feature>
<evidence type="ECO:0000256" key="3">
    <source>
        <dbReference type="ARBA" id="ARBA00004496"/>
    </source>
</evidence>
<evidence type="ECO:0000256" key="9">
    <source>
        <dbReference type="ARBA" id="ARBA00023242"/>
    </source>
</evidence>
<proteinExistence type="inferred from homology"/>
<keyword evidence="6" id="KW-0813">Transport</keyword>
<dbReference type="Pfam" id="PF21974">
    <property type="entry name" value="SPN1_m3Gcap_bd"/>
    <property type="match status" value="1"/>
</dbReference>
<dbReference type="EMBL" id="DF848767">
    <property type="protein sequence ID" value="GAT54828.1"/>
    <property type="molecule type" value="Genomic_DNA"/>
</dbReference>
<protein>
    <recommendedName>
        <fullName evidence="5">Snurportin-1</fullName>
    </recommendedName>
</protein>
<comment type="subcellular location">
    <subcellularLocation>
        <location evidence="3">Cytoplasm</location>
    </subcellularLocation>
    <subcellularLocation>
        <location evidence="2">Nucleus</location>
    </subcellularLocation>
</comment>
<dbReference type="InterPro" id="IPR017336">
    <property type="entry name" value="Snurportin-1"/>
</dbReference>
<dbReference type="InterPro" id="IPR047857">
    <property type="entry name" value="Snurportin1_C"/>
</dbReference>
<evidence type="ECO:0000256" key="2">
    <source>
        <dbReference type="ARBA" id="ARBA00004123"/>
    </source>
</evidence>
<comment type="function">
    <text evidence="1">Functions as an U snRNP-specific nuclear import adapter. Involved in the trimethylguanosine (m3G)-cap-dependent nuclear import of U snRNPs. Binds specifically to the terminal m3G-cap U snRNAs.</text>
</comment>
<dbReference type="Gene3D" id="3.30.470.30">
    <property type="entry name" value="DNA ligase/mRNA capping enzyme"/>
    <property type="match status" value="1"/>
</dbReference>
<sequence length="445" mass="48922">MFQSRKAAFKAPALEDTQNYRRQKALEEQKRRRAQRVDATRQLEILADLSLGQSDEEHEQEEDVAIVRTGLAAYASMLPPVAPDAIPEAIVIPATATAGSKKKKKKWKPKAKRETAATASKWADQCMYAELLEMSEDNAWNETADGLPEDLESGWVAVAPVPVGKRCLAVTDQSLGVPGVVPNTCLRSRKLGKLLLPRFPSTLPPLTVLDCILDANWRENGILHILDVHRWKGQDIGDCETPFRFWWRDTRIAELPLSPPPASSAKPSSASNPDSPMVASTSLSLQYRFPYPTRFLPIPYCSETALPVLVERIIPLARATRTIEVQVPSSTLEQSGDNHEMAIDQSTGAPSLTTLTTEIRPDGLLLYVSEASYEPGTSPLSSWIPLVEYEGTYAGNDADGDGVMTDSSPARTDAVPTSGPLDVFLRLVQRRLARRNGDSLGMDMF</sequence>
<keyword evidence="13" id="KW-1185">Reference proteome</keyword>
<gene>
    <name evidence="12" type="ORF">MCHLO_11650</name>
</gene>
<keyword evidence="7" id="KW-0963">Cytoplasm</keyword>
<comment type="similarity">
    <text evidence="4">Belongs to the snurportin family.</text>
</comment>